<accession>A0ABP9RE83</accession>
<organism evidence="1 2">
    <name type="scientific">Pseudonocardia eucalypti</name>
    <dbReference type="NCBI Taxonomy" id="648755"/>
    <lineage>
        <taxon>Bacteria</taxon>
        <taxon>Bacillati</taxon>
        <taxon>Actinomycetota</taxon>
        <taxon>Actinomycetes</taxon>
        <taxon>Pseudonocardiales</taxon>
        <taxon>Pseudonocardiaceae</taxon>
        <taxon>Pseudonocardia</taxon>
    </lineage>
</organism>
<dbReference type="PANTHER" id="PTHR35368:SF1">
    <property type="entry name" value="HYDROPEROXIDE REDUCTASE"/>
    <property type="match status" value="1"/>
</dbReference>
<comment type="caution">
    <text evidence="1">The sequence shown here is derived from an EMBL/GenBank/DDBJ whole genome shotgun (WGS) entry which is preliminary data.</text>
</comment>
<dbReference type="Pfam" id="PF02566">
    <property type="entry name" value="OsmC"/>
    <property type="match status" value="1"/>
</dbReference>
<evidence type="ECO:0000313" key="1">
    <source>
        <dbReference type="EMBL" id="GAA5175591.1"/>
    </source>
</evidence>
<gene>
    <name evidence="1" type="ORF">GCM10023321_81950</name>
</gene>
<evidence type="ECO:0000313" key="2">
    <source>
        <dbReference type="Proteomes" id="UP001428817"/>
    </source>
</evidence>
<dbReference type="InterPro" id="IPR036102">
    <property type="entry name" value="OsmC/Ohrsf"/>
</dbReference>
<reference evidence="2" key="1">
    <citation type="journal article" date="2019" name="Int. J. Syst. Evol. Microbiol.">
        <title>The Global Catalogue of Microorganisms (GCM) 10K type strain sequencing project: providing services to taxonomists for standard genome sequencing and annotation.</title>
        <authorList>
            <consortium name="The Broad Institute Genomics Platform"/>
            <consortium name="The Broad Institute Genome Sequencing Center for Infectious Disease"/>
            <person name="Wu L."/>
            <person name="Ma J."/>
        </authorList>
    </citation>
    <scope>NUCLEOTIDE SEQUENCE [LARGE SCALE GENOMIC DNA]</scope>
    <source>
        <strain evidence="2">JCM 18303</strain>
    </source>
</reference>
<dbReference type="SUPFAM" id="SSF82784">
    <property type="entry name" value="OsmC-like"/>
    <property type="match status" value="1"/>
</dbReference>
<dbReference type="InterPro" id="IPR015946">
    <property type="entry name" value="KH_dom-like_a/b"/>
</dbReference>
<dbReference type="Proteomes" id="UP001428817">
    <property type="component" value="Unassembled WGS sequence"/>
</dbReference>
<dbReference type="PANTHER" id="PTHR35368">
    <property type="entry name" value="HYDROPEROXIDE REDUCTASE"/>
    <property type="match status" value="1"/>
</dbReference>
<dbReference type="RefSeq" id="WP_185060705.1">
    <property type="nucleotide sequence ID" value="NZ_BAABJP010000067.1"/>
</dbReference>
<dbReference type="InterPro" id="IPR003718">
    <property type="entry name" value="OsmC/Ohr_fam"/>
</dbReference>
<dbReference type="Gene3D" id="3.30.300.20">
    <property type="match status" value="1"/>
</dbReference>
<dbReference type="InterPro" id="IPR052924">
    <property type="entry name" value="OsmC/Ohr_hydroprdx_reductase"/>
</dbReference>
<dbReference type="EMBL" id="BAABJP010000067">
    <property type="protein sequence ID" value="GAA5175591.1"/>
    <property type="molecule type" value="Genomic_DNA"/>
</dbReference>
<protein>
    <submittedName>
        <fullName evidence="1">OsmC family protein</fullName>
    </submittedName>
</protein>
<name>A0ABP9RE83_9PSEU</name>
<proteinExistence type="predicted"/>
<keyword evidence="2" id="KW-1185">Reference proteome</keyword>
<sequence>MDAHTLREAQAPLKARYREEPESAVVTLTADGELDGTGVACRVRTATALAEAGLHPATGGDGTQLCSGDMLLEALVACAGVTMRAVATSIGIDVAGKVHAEGDLDFRGTLGVAKDAPVGFREIRLAFDLDTQATDDELATLIKLTERYCVVLQTIRSAPQTEVRVQR</sequence>